<feature type="non-terminal residue" evidence="1">
    <location>
        <position position="101"/>
    </location>
</feature>
<gene>
    <name evidence="1" type="ORF">S01H1_85211</name>
</gene>
<dbReference type="EMBL" id="BARS01058427">
    <property type="protein sequence ID" value="GAG48341.1"/>
    <property type="molecule type" value="Genomic_DNA"/>
</dbReference>
<comment type="caution">
    <text evidence="1">The sequence shown here is derived from an EMBL/GenBank/DDBJ whole genome shotgun (WGS) entry which is preliminary data.</text>
</comment>
<evidence type="ECO:0008006" key="2">
    <source>
        <dbReference type="Google" id="ProtNLM"/>
    </source>
</evidence>
<proteinExistence type="predicted"/>
<dbReference type="InterPro" id="IPR011110">
    <property type="entry name" value="Reg_prop"/>
</dbReference>
<feature type="non-terminal residue" evidence="1">
    <location>
        <position position="1"/>
    </location>
</feature>
<name>X0ZJ47_9ZZZZ</name>
<dbReference type="Gene3D" id="2.130.10.10">
    <property type="entry name" value="YVTN repeat-like/Quinoprotein amine dehydrogenase"/>
    <property type="match status" value="1"/>
</dbReference>
<accession>X0ZJ47</accession>
<dbReference type="Pfam" id="PF07494">
    <property type="entry name" value="Reg_prop"/>
    <property type="match status" value="2"/>
</dbReference>
<organism evidence="1">
    <name type="scientific">marine sediment metagenome</name>
    <dbReference type="NCBI Taxonomy" id="412755"/>
    <lineage>
        <taxon>unclassified sequences</taxon>
        <taxon>metagenomes</taxon>
        <taxon>ecological metagenomes</taxon>
    </lineage>
</organism>
<sequence length="101" mass="11377">EDQGLINNEVQTIIQDKKGNIWFGTLGGLAQTDGKIMITYDEIEGLYNKKIYSLAEDRYGNIWIGTFGGGLYKFNINSQDSMPVQFIIDDTQLSSNNIYSL</sequence>
<reference evidence="1" key="1">
    <citation type="journal article" date="2014" name="Front. Microbiol.">
        <title>High frequency of phylogenetically diverse reductive dehalogenase-homologous genes in deep subseafloor sedimentary metagenomes.</title>
        <authorList>
            <person name="Kawai M."/>
            <person name="Futagami T."/>
            <person name="Toyoda A."/>
            <person name="Takaki Y."/>
            <person name="Nishi S."/>
            <person name="Hori S."/>
            <person name="Arai W."/>
            <person name="Tsubouchi T."/>
            <person name="Morono Y."/>
            <person name="Uchiyama I."/>
            <person name="Ito T."/>
            <person name="Fujiyama A."/>
            <person name="Inagaki F."/>
            <person name="Takami H."/>
        </authorList>
    </citation>
    <scope>NUCLEOTIDE SEQUENCE</scope>
    <source>
        <strain evidence="1">Expedition CK06-06</strain>
    </source>
</reference>
<dbReference type="InterPro" id="IPR015943">
    <property type="entry name" value="WD40/YVTN_repeat-like_dom_sf"/>
</dbReference>
<evidence type="ECO:0000313" key="1">
    <source>
        <dbReference type="EMBL" id="GAG48341.1"/>
    </source>
</evidence>
<dbReference type="AlphaFoldDB" id="X0ZJ47"/>
<protein>
    <recommendedName>
        <fullName evidence="2">Two component regulator three Y domain-containing protein</fullName>
    </recommendedName>
</protein>
<dbReference type="SUPFAM" id="SSF63829">
    <property type="entry name" value="Calcium-dependent phosphotriesterase"/>
    <property type="match status" value="1"/>
</dbReference>